<gene>
    <name evidence="2" type="ORF">QWZ18_05100</name>
</gene>
<reference evidence="3" key="1">
    <citation type="journal article" date="2019" name="Int. J. Syst. Evol. Microbiol.">
        <title>The Global Catalogue of Microorganisms (GCM) 10K type strain sequencing project: providing services to taxonomists for standard genome sequencing and annotation.</title>
        <authorList>
            <consortium name="The Broad Institute Genomics Platform"/>
            <consortium name="The Broad Institute Genome Sequencing Center for Infectious Disease"/>
            <person name="Wu L."/>
            <person name="Ma J."/>
        </authorList>
    </citation>
    <scope>NUCLEOTIDE SEQUENCE [LARGE SCALE GENOMIC DNA]</scope>
    <source>
        <strain evidence="3">CECT 7806</strain>
    </source>
</reference>
<feature type="domain" description="T6SS Phospholipase effector Tle1-like catalytic" evidence="1">
    <location>
        <begin position="2"/>
        <end position="257"/>
    </location>
</feature>
<comment type="caution">
    <text evidence="2">The sequence shown here is derived from an EMBL/GenBank/DDBJ whole genome shotgun (WGS) entry which is preliminary data.</text>
</comment>
<dbReference type="InterPro" id="IPR018712">
    <property type="entry name" value="Tle1-like_cat"/>
</dbReference>
<dbReference type="SUPFAM" id="SSF53474">
    <property type="entry name" value="alpha/beta-Hydrolases"/>
    <property type="match status" value="1"/>
</dbReference>
<protein>
    <submittedName>
        <fullName evidence="2">DUF2235 domain-containing protein</fullName>
    </submittedName>
</protein>
<evidence type="ECO:0000313" key="3">
    <source>
        <dbReference type="Proteomes" id="UP001244297"/>
    </source>
</evidence>
<evidence type="ECO:0000259" key="1">
    <source>
        <dbReference type="Pfam" id="PF09994"/>
    </source>
</evidence>
<keyword evidence="3" id="KW-1185">Reference proteome</keyword>
<dbReference type="PANTHER" id="PTHR33840:SF1">
    <property type="entry name" value="TLE1 PHOSPHOLIPASE DOMAIN-CONTAINING PROTEIN"/>
    <property type="match status" value="1"/>
</dbReference>
<proteinExistence type="predicted"/>
<dbReference type="EMBL" id="JAUFPT010000013">
    <property type="protein sequence ID" value="MDN3570003.1"/>
    <property type="molecule type" value="Genomic_DNA"/>
</dbReference>
<dbReference type="PANTHER" id="PTHR33840">
    <property type="match status" value="1"/>
</dbReference>
<evidence type="ECO:0000313" key="2">
    <source>
        <dbReference type="EMBL" id="MDN3570003.1"/>
    </source>
</evidence>
<dbReference type="InterPro" id="IPR029058">
    <property type="entry name" value="AB_hydrolase_fold"/>
</dbReference>
<dbReference type="Pfam" id="PF09994">
    <property type="entry name" value="T6SS_Tle1-like_cat"/>
    <property type="match status" value="1"/>
</dbReference>
<dbReference type="RefSeq" id="WP_238290420.1">
    <property type="nucleotide sequence ID" value="NZ_BPQS01000023.1"/>
</dbReference>
<accession>A0ABT8AJR7</accession>
<sequence length="381" mass="41145">MKRIVVCCDGTWNNDDLQTEDTNVAQIARSIHGSVDTGEATFQIVLYLRGVGTTGLKLETFIEGATGLGIDDNIRSGYQFIAQNYVPGDEIYLFGFSRGAFTARSLVGLISACGVLKRPSLESLPDAWAYYRSAKPHTPQDFRDRYAAQVHDGVTIRFLGVWDTVGSLGIPGSLLADANKKAFAFHDTSPCSIVKTAVQALAIDEHRHNFIPTYWTGTAPAGSSVQQVWFAGAHADVGGGYRTRVLADIPLVWMARQAEAAGLAIDWTCLPAGPLNAAAAAHDSSSGLFALDHFRPTLRRIGERPCETAFNESLYVAQDENGRPVRAINEAVHRSVIERYGKAAQLCTNDESGTCSTAIYQPKTLQPYFGPGGFAGLPVVD</sequence>
<dbReference type="Proteomes" id="UP001244297">
    <property type="component" value="Unassembled WGS sequence"/>
</dbReference>
<name>A0ABT8AJR7_9HYPH</name>
<organism evidence="2 3">
    <name type="scientific">Methylobacterium longum</name>
    <dbReference type="NCBI Taxonomy" id="767694"/>
    <lineage>
        <taxon>Bacteria</taxon>
        <taxon>Pseudomonadati</taxon>
        <taxon>Pseudomonadota</taxon>
        <taxon>Alphaproteobacteria</taxon>
        <taxon>Hyphomicrobiales</taxon>
        <taxon>Methylobacteriaceae</taxon>
        <taxon>Methylobacterium</taxon>
    </lineage>
</organism>